<proteinExistence type="predicted"/>
<name>A0A8S1HN27_9PELO</name>
<evidence type="ECO:0000256" key="1">
    <source>
        <dbReference type="SAM" id="MobiDB-lite"/>
    </source>
</evidence>
<reference evidence="2" key="1">
    <citation type="submission" date="2020-10" db="EMBL/GenBank/DDBJ databases">
        <authorList>
            <person name="Kikuchi T."/>
        </authorList>
    </citation>
    <scope>NUCLEOTIDE SEQUENCE</scope>
    <source>
        <strain evidence="2">NKZ352</strain>
    </source>
</reference>
<dbReference type="AlphaFoldDB" id="A0A8S1HN27"/>
<dbReference type="Proteomes" id="UP000835052">
    <property type="component" value="Unassembled WGS sequence"/>
</dbReference>
<feature type="region of interest" description="Disordered" evidence="1">
    <location>
        <begin position="269"/>
        <end position="307"/>
    </location>
</feature>
<accession>A0A8S1HN27</accession>
<keyword evidence="3" id="KW-1185">Reference proteome</keyword>
<sequence>MVILHQKNEAQRAEAFLLRVIWITEKKQHDQRHQLEIHAFEGFLLVSLVLLRKDVSESEQARGNRRGPPRLLSRQSPRVEEKRTRKRTLCDLCRDGDTIILYGVQKLGASSSGYPTSQKEEKNERERGHGDMRVGIVMFHLLRKRCSAKKSPTATKCRGRGSCGGIELSMSPRYVFSLGKRSDFDVCRDGDSYVGRDSDHTTQSFVKAVKVVLEGCGQLQRIVIHRSEFNDERLKDLGRDCDPTPQMVLECGRPSFSLASEEEEKKYKYPCRDGDYPPPAKTYSKRLLHEKEPDNDKVPRSRERQGASNSRCLLATCSRRAKDLTSMFVGMAVKVVLEGCGQLQRIVIHRSEFNDERLNRWTASGSLLQKAAARERVRQRQSVAVAGAVGGIELSMSPRYVFSLDEESDKNF</sequence>
<feature type="region of interest" description="Disordered" evidence="1">
    <location>
        <begin position="57"/>
        <end position="83"/>
    </location>
</feature>
<organism evidence="2 3">
    <name type="scientific">Caenorhabditis auriculariae</name>
    <dbReference type="NCBI Taxonomy" id="2777116"/>
    <lineage>
        <taxon>Eukaryota</taxon>
        <taxon>Metazoa</taxon>
        <taxon>Ecdysozoa</taxon>
        <taxon>Nematoda</taxon>
        <taxon>Chromadorea</taxon>
        <taxon>Rhabditida</taxon>
        <taxon>Rhabditina</taxon>
        <taxon>Rhabditomorpha</taxon>
        <taxon>Rhabditoidea</taxon>
        <taxon>Rhabditidae</taxon>
        <taxon>Peloderinae</taxon>
        <taxon>Caenorhabditis</taxon>
    </lineage>
</organism>
<gene>
    <name evidence="2" type="ORF">CAUJ_LOCUS13188</name>
</gene>
<evidence type="ECO:0000313" key="3">
    <source>
        <dbReference type="Proteomes" id="UP000835052"/>
    </source>
</evidence>
<dbReference type="EMBL" id="CAJGYM010000090">
    <property type="protein sequence ID" value="CAD6197279.1"/>
    <property type="molecule type" value="Genomic_DNA"/>
</dbReference>
<evidence type="ECO:0000313" key="2">
    <source>
        <dbReference type="EMBL" id="CAD6197279.1"/>
    </source>
</evidence>
<protein>
    <submittedName>
        <fullName evidence="2">Uncharacterized protein</fullName>
    </submittedName>
</protein>
<comment type="caution">
    <text evidence="2">The sequence shown here is derived from an EMBL/GenBank/DDBJ whole genome shotgun (WGS) entry which is preliminary data.</text>
</comment>
<feature type="compositionally biased region" description="Basic and acidic residues" evidence="1">
    <location>
        <begin position="287"/>
        <end position="305"/>
    </location>
</feature>